<reference evidence="3" key="1">
    <citation type="journal article" date="2019" name="G3 (Bethesda)">
        <title>Genome Assemblies of Two Rare Opportunistic Yeast Pathogens: Diutina rugosa (syn. Candida rugosa) and Trichomonascus ciferrii (syn. Candida ciferrii).</title>
        <authorList>
            <person name="Mixao V."/>
            <person name="Saus E."/>
            <person name="Hansen A.P."/>
            <person name="Lass-Florl C."/>
            <person name="Gabaldon T."/>
        </authorList>
    </citation>
    <scope>NUCLEOTIDE SEQUENCE</scope>
    <source>
        <strain evidence="3">CBS 4856</strain>
    </source>
</reference>
<dbReference type="AlphaFoldDB" id="A0A642V8S1"/>
<feature type="compositionally biased region" description="Low complexity" evidence="1">
    <location>
        <begin position="373"/>
        <end position="393"/>
    </location>
</feature>
<dbReference type="Proteomes" id="UP000761534">
    <property type="component" value="Unassembled WGS sequence"/>
</dbReference>
<organism evidence="3 4">
    <name type="scientific">Trichomonascus ciferrii</name>
    <dbReference type="NCBI Taxonomy" id="44093"/>
    <lineage>
        <taxon>Eukaryota</taxon>
        <taxon>Fungi</taxon>
        <taxon>Dikarya</taxon>
        <taxon>Ascomycota</taxon>
        <taxon>Saccharomycotina</taxon>
        <taxon>Dipodascomycetes</taxon>
        <taxon>Dipodascales</taxon>
        <taxon>Trichomonascaceae</taxon>
        <taxon>Trichomonascus</taxon>
        <taxon>Trichomonascus ciferrii complex</taxon>
    </lineage>
</organism>
<feature type="compositionally biased region" description="Pro residues" evidence="1">
    <location>
        <begin position="131"/>
        <end position="165"/>
    </location>
</feature>
<feature type="region of interest" description="Disordered" evidence="1">
    <location>
        <begin position="216"/>
        <end position="395"/>
    </location>
</feature>
<evidence type="ECO:0000313" key="4">
    <source>
        <dbReference type="Proteomes" id="UP000761534"/>
    </source>
</evidence>
<comment type="caution">
    <text evidence="3">The sequence shown here is derived from an EMBL/GenBank/DDBJ whole genome shotgun (WGS) entry which is preliminary data.</text>
</comment>
<gene>
    <name evidence="3" type="ORF">TRICI_003491</name>
</gene>
<accession>A0A642V8S1</accession>
<feature type="compositionally biased region" description="Low complexity" evidence="1">
    <location>
        <begin position="327"/>
        <end position="347"/>
    </location>
</feature>
<feature type="region of interest" description="Disordered" evidence="1">
    <location>
        <begin position="110"/>
        <end position="192"/>
    </location>
</feature>
<dbReference type="VEuPathDB" id="FungiDB:TRICI_003491"/>
<dbReference type="PRINTS" id="PR01217">
    <property type="entry name" value="PRICHEXTENSN"/>
</dbReference>
<evidence type="ECO:0000256" key="1">
    <source>
        <dbReference type="SAM" id="MobiDB-lite"/>
    </source>
</evidence>
<feature type="chain" id="PRO_5025072532" evidence="2">
    <location>
        <begin position="19"/>
        <end position="508"/>
    </location>
</feature>
<feature type="compositionally biased region" description="Pro residues" evidence="1">
    <location>
        <begin position="279"/>
        <end position="315"/>
    </location>
</feature>
<feature type="compositionally biased region" description="Pro residues" evidence="1">
    <location>
        <begin position="360"/>
        <end position="372"/>
    </location>
</feature>
<feature type="region of interest" description="Disordered" evidence="1">
    <location>
        <begin position="28"/>
        <end position="52"/>
    </location>
</feature>
<sequence length="508" mass="52014">MRFNLLPALVHGVCLVQAAPLRINMGENNKAQSSSSSSLPGKTSAATDLTGWGIETTPPDVLTSPLPFSVPNIDTSLLMSVAPITEIITDALPTNSVALSVAPVDTAQAEQPSVASASTTESAQLPLPTDQLPPPTENPPPAEAPSPENSPPVEAPSPENPPPAETPVSTASGGAASPGFTASPGPDGLYNPEDLLKEAEAQLQWWIDFQNRINGQAQQQQMQDLRKAEKQQQDLAESQAQKNAAALQQMVDQLEAMKSQLPTPQPAQPAPAAANPAPENNPAPAPPPEAPAPAENPAPVPEAPAPPAAEAPPSPDTSAPDTSGDIPPDMSPDTGSGSSSESGMGPDIGAGVEPSNPDSAPSPPILVSPVPLPFTLSTSLTPTSTSQQSSAPTGFASKVPPIFTFPLSGSLPVESTPTTTPSSPSLSATIFVGTEEPALPGNTGMPAVPTQPASVSINTSAPATTQFKNSDYDSFDEGNFVTQNGGIYEAPYSIEYASILKRRPLPTA</sequence>
<evidence type="ECO:0000313" key="3">
    <source>
        <dbReference type="EMBL" id="KAA8912374.1"/>
    </source>
</evidence>
<name>A0A642V8S1_9ASCO</name>
<evidence type="ECO:0000256" key="2">
    <source>
        <dbReference type="SAM" id="SignalP"/>
    </source>
</evidence>
<feature type="compositionally biased region" description="Polar residues" evidence="1">
    <location>
        <begin position="233"/>
        <end position="242"/>
    </location>
</feature>
<keyword evidence="4" id="KW-1185">Reference proteome</keyword>
<feature type="signal peptide" evidence="2">
    <location>
        <begin position="1"/>
        <end position="18"/>
    </location>
</feature>
<proteinExistence type="predicted"/>
<protein>
    <submittedName>
        <fullName evidence="3">Uncharacterized protein</fullName>
    </submittedName>
</protein>
<feature type="compositionally biased region" description="Polar residues" evidence="1">
    <location>
        <begin position="110"/>
        <end position="123"/>
    </location>
</feature>
<dbReference type="EMBL" id="SWFS01000256">
    <property type="protein sequence ID" value="KAA8912374.1"/>
    <property type="molecule type" value="Genomic_DNA"/>
</dbReference>
<keyword evidence="2" id="KW-0732">Signal</keyword>